<accession>A0A8H6G890</accession>
<feature type="compositionally biased region" description="Low complexity" evidence="1">
    <location>
        <begin position="492"/>
        <end position="505"/>
    </location>
</feature>
<feature type="region of interest" description="Disordered" evidence="1">
    <location>
        <begin position="355"/>
        <end position="543"/>
    </location>
</feature>
<dbReference type="Proteomes" id="UP000593570">
    <property type="component" value="Unassembled WGS sequence"/>
</dbReference>
<evidence type="ECO:0000256" key="1">
    <source>
        <dbReference type="SAM" id="MobiDB-lite"/>
    </source>
</evidence>
<dbReference type="AlphaFoldDB" id="A0A8H6G890"/>
<evidence type="ECO:0000313" key="3">
    <source>
        <dbReference type="EMBL" id="KAF6513082.1"/>
    </source>
</evidence>
<dbReference type="Pfam" id="PF11702">
    <property type="entry name" value="DUF3295"/>
    <property type="match status" value="2"/>
</dbReference>
<dbReference type="EMBL" id="JACDXP010000018">
    <property type="protein sequence ID" value="KAF6513082.1"/>
    <property type="molecule type" value="Genomic_DNA"/>
</dbReference>
<feature type="region of interest" description="Disordered" evidence="1">
    <location>
        <begin position="585"/>
        <end position="606"/>
    </location>
</feature>
<gene>
    <name evidence="3" type="ORF">HZS61_007340</name>
</gene>
<feature type="domain" description="DUF3295" evidence="2">
    <location>
        <begin position="74"/>
        <end position="219"/>
    </location>
</feature>
<feature type="compositionally biased region" description="Polar residues" evidence="1">
    <location>
        <begin position="529"/>
        <end position="543"/>
    </location>
</feature>
<feature type="region of interest" description="Disordered" evidence="1">
    <location>
        <begin position="189"/>
        <end position="243"/>
    </location>
</feature>
<name>A0A8H6G890_FUSOX</name>
<feature type="region of interest" description="Disordered" evidence="1">
    <location>
        <begin position="278"/>
        <end position="343"/>
    </location>
</feature>
<feature type="compositionally biased region" description="Acidic residues" evidence="1">
    <location>
        <begin position="442"/>
        <end position="454"/>
    </location>
</feature>
<feature type="compositionally biased region" description="Basic and acidic residues" evidence="1">
    <location>
        <begin position="287"/>
        <end position="303"/>
    </location>
</feature>
<organism evidence="3 4">
    <name type="scientific">Fusarium oxysporum f. sp. conglutinans</name>
    <dbReference type="NCBI Taxonomy" id="100902"/>
    <lineage>
        <taxon>Eukaryota</taxon>
        <taxon>Fungi</taxon>
        <taxon>Dikarya</taxon>
        <taxon>Ascomycota</taxon>
        <taxon>Pezizomycotina</taxon>
        <taxon>Sordariomycetes</taxon>
        <taxon>Hypocreomycetidae</taxon>
        <taxon>Hypocreales</taxon>
        <taxon>Nectriaceae</taxon>
        <taxon>Fusarium</taxon>
        <taxon>Fusarium oxysporum species complex</taxon>
    </lineage>
</organism>
<evidence type="ECO:0000313" key="4">
    <source>
        <dbReference type="Proteomes" id="UP000593570"/>
    </source>
</evidence>
<sequence length="637" mass="69283">MPYRLDTHGLTVDANVIHKVDTGNSAILYSMWTAPARRKVLDWKQWGQKTFVVERTAPTTQTIPQSIQSESMISDLPQLSSSVKSGADEEAVDLPSVPAPLEITHPLVRRQGSFASTQDKREHYMSPDHFEKTTVPIVKDKGPLSPPPHIASAGPPAFESTDSGIANSNSSLKPIGKLPAGYPKRLKANEFTVRTKAKKYRNKSKKYRNKSKAKRSRDKPKLSEDGEPLKGTMNPSRYRPPVSALNRGSIRYDVRTVTIDEGAAVVLYSNDNTDKSVIGDDDSSCYEDAKGEGGSLYERDKKPSPVILDCKRSGAPQAATQLLEQSPAASNGSSKPFAPSKARSTIVIRGFEPSKAFPYETNSGSAQLSAGILRSKSPVVNEVQSRKLASSSSEQDQNLSDSQTITSITNKPMSLIGGSSKEDGPDNVAAVGPDSHNNIDDYAIDDDDDDDGDSNWDGKLCHQVGTHPNLTSRRSLIPGLRNLGDNASQSTSATPRSPSESGSSPGAVADDIKATPDSGLKPIHEVSKSNDQPTMARSPSIKTQDVQSPLLAITWMKIISLLANKRIGIFRRYLLRERQQDSSAADAVLKQPSTPHDADNLNQSLGESVTNNDVHAYDWDQRFLQKIRNNGYHSTGW</sequence>
<reference evidence="3 4" key="1">
    <citation type="journal article" date="2020" name="bioRxiv">
        <title>A chromosome-scale genome assembly for the Fusarium oxysporum strain Fo5176 to establish a model Arabidopsis-fungal pathosystem.</title>
        <authorList>
            <person name="Fokkens L."/>
            <person name="Guo L."/>
            <person name="Dora S."/>
            <person name="Wang B."/>
            <person name="Ye K."/>
            <person name="Sanchez-Rodriguez C."/>
            <person name="Croll D."/>
        </authorList>
    </citation>
    <scope>NUCLEOTIDE SEQUENCE [LARGE SCALE GENOMIC DNA]</scope>
    <source>
        <strain evidence="3 4">Fo5176</strain>
    </source>
</reference>
<feature type="compositionally biased region" description="Polar residues" evidence="1">
    <location>
        <begin position="387"/>
        <end position="412"/>
    </location>
</feature>
<proteinExistence type="predicted"/>
<dbReference type="InterPro" id="IPR021711">
    <property type="entry name" value="DUF3295"/>
</dbReference>
<feature type="compositionally biased region" description="Basic residues" evidence="1">
    <location>
        <begin position="195"/>
        <end position="218"/>
    </location>
</feature>
<protein>
    <recommendedName>
        <fullName evidence="2">DUF3295 domain-containing protein</fullName>
    </recommendedName>
</protein>
<feature type="compositionally biased region" description="Basic and acidic residues" evidence="1">
    <location>
        <begin position="219"/>
        <end position="228"/>
    </location>
</feature>
<evidence type="ECO:0000259" key="2">
    <source>
        <dbReference type="Pfam" id="PF11702"/>
    </source>
</evidence>
<feature type="compositionally biased region" description="Polar residues" evidence="1">
    <location>
        <begin position="318"/>
        <end position="334"/>
    </location>
</feature>
<feature type="domain" description="DUF3295" evidence="2">
    <location>
        <begin position="387"/>
        <end position="637"/>
    </location>
</feature>
<comment type="caution">
    <text evidence="3">The sequence shown here is derived from an EMBL/GenBank/DDBJ whole genome shotgun (WGS) entry which is preliminary data.</text>
</comment>